<accession>A0A0F9TJV4</accession>
<gene>
    <name evidence="1" type="ORF">LCGC14_0339000</name>
</gene>
<comment type="caution">
    <text evidence="1">The sequence shown here is derived from an EMBL/GenBank/DDBJ whole genome shotgun (WGS) entry which is preliminary data.</text>
</comment>
<dbReference type="AlphaFoldDB" id="A0A0F9TJV4"/>
<reference evidence="1" key="1">
    <citation type="journal article" date="2015" name="Nature">
        <title>Complex archaea that bridge the gap between prokaryotes and eukaryotes.</title>
        <authorList>
            <person name="Spang A."/>
            <person name="Saw J.H."/>
            <person name="Jorgensen S.L."/>
            <person name="Zaremba-Niedzwiedzka K."/>
            <person name="Martijn J."/>
            <person name="Lind A.E."/>
            <person name="van Eijk R."/>
            <person name="Schleper C."/>
            <person name="Guy L."/>
            <person name="Ettema T.J."/>
        </authorList>
    </citation>
    <scope>NUCLEOTIDE SEQUENCE</scope>
</reference>
<proteinExistence type="predicted"/>
<name>A0A0F9TJV4_9ZZZZ</name>
<organism evidence="1">
    <name type="scientific">marine sediment metagenome</name>
    <dbReference type="NCBI Taxonomy" id="412755"/>
    <lineage>
        <taxon>unclassified sequences</taxon>
        <taxon>metagenomes</taxon>
        <taxon>ecological metagenomes</taxon>
    </lineage>
</organism>
<dbReference type="EMBL" id="LAZR01000245">
    <property type="protein sequence ID" value="KKN79549.1"/>
    <property type="molecule type" value="Genomic_DNA"/>
</dbReference>
<sequence length="278" mass="32049">MLLKKSLVILCCLFSSTAFAERWFEVEVLVFKQRPAPYLQEDFTLKHKAIEDKNSLDLMTPLYTEQAMQACIDGDERFQKRSFTDSLVNSNPQSGVCGDSTNYLQSYDELPVTPLAPAKDDMQQTYLLAPEQLQFKAQYRQLDRKGLTPILHTGWRFEGASKSRAPSMHLIAGKHLKSDSNVTPSYSNPDFVSLLNSQPELFNDPDQSKAEWELDGLFKIHLRHYLYITANFDISQKLENGDIESARFSQFRRVISGEVHYFDHPRMGMIVQIRKFKH</sequence>
<protein>
    <submittedName>
        <fullName evidence="1">Uncharacterized protein</fullName>
    </submittedName>
</protein>
<evidence type="ECO:0000313" key="1">
    <source>
        <dbReference type="EMBL" id="KKN79549.1"/>
    </source>
</evidence>
<dbReference type="Pfam" id="PF10972">
    <property type="entry name" value="CsiV"/>
    <property type="match status" value="1"/>
</dbReference>
<dbReference type="InterPro" id="IPR021241">
    <property type="entry name" value="CsiV"/>
</dbReference>